<dbReference type="Proteomes" id="UP000051952">
    <property type="component" value="Unassembled WGS sequence"/>
</dbReference>
<evidence type="ECO:0000313" key="2">
    <source>
        <dbReference type="EMBL" id="CUG94041.1"/>
    </source>
</evidence>
<evidence type="ECO:0000256" key="1">
    <source>
        <dbReference type="SAM" id="MobiDB-lite"/>
    </source>
</evidence>
<dbReference type="AlphaFoldDB" id="A0A0S4JR91"/>
<dbReference type="EMBL" id="CYKH01002219">
    <property type="protein sequence ID" value="CUG94041.1"/>
    <property type="molecule type" value="Genomic_DNA"/>
</dbReference>
<name>A0A0S4JR91_BODSA</name>
<sequence>MEHFMADQSRACGVATGDGMLVSLSSAAISSSKLQQLDVQYAALMYRSFCALHGSDSDEYRTQRGQRFQLEESSLAEQLQLGNATADNTNSDTASETASSSHHNTHSSKHLNANFFSLHVDERPLVDTISSSSASAMVIETSERTIECVPLVLSTGEGPLGNDGASQVVFLVNCA</sequence>
<evidence type="ECO:0000313" key="3">
    <source>
        <dbReference type="Proteomes" id="UP000051952"/>
    </source>
</evidence>
<gene>
    <name evidence="2" type="ORF">BSAL_46200</name>
</gene>
<organism evidence="2 3">
    <name type="scientific">Bodo saltans</name>
    <name type="common">Flagellated protozoan</name>
    <dbReference type="NCBI Taxonomy" id="75058"/>
    <lineage>
        <taxon>Eukaryota</taxon>
        <taxon>Discoba</taxon>
        <taxon>Euglenozoa</taxon>
        <taxon>Kinetoplastea</taxon>
        <taxon>Metakinetoplastina</taxon>
        <taxon>Eubodonida</taxon>
        <taxon>Bodonidae</taxon>
        <taxon>Bodo</taxon>
    </lineage>
</organism>
<accession>A0A0S4JR91</accession>
<feature type="region of interest" description="Disordered" evidence="1">
    <location>
        <begin position="85"/>
        <end position="106"/>
    </location>
</feature>
<reference evidence="3" key="1">
    <citation type="submission" date="2015-09" db="EMBL/GenBank/DDBJ databases">
        <authorList>
            <consortium name="Pathogen Informatics"/>
        </authorList>
    </citation>
    <scope>NUCLEOTIDE SEQUENCE [LARGE SCALE GENOMIC DNA]</scope>
    <source>
        <strain evidence="3">Lake Konstanz</strain>
    </source>
</reference>
<proteinExistence type="predicted"/>
<dbReference type="VEuPathDB" id="TriTrypDB:BSAL_46200"/>
<feature type="compositionally biased region" description="Low complexity" evidence="1">
    <location>
        <begin position="88"/>
        <end position="102"/>
    </location>
</feature>
<keyword evidence="3" id="KW-1185">Reference proteome</keyword>
<protein>
    <submittedName>
        <fullName evidence="2">Uncharacterized protein</fullName>
    </submittedName>
</protein>